<gene>
    <name evidence="2" type="ORF">WISP_112411</name>
</gene>
<organism evidence="2 3">
    <name type="scientific">Willisornis vidua</name>
    <name type="common">Xingu scale-backed antbird</name>
    <dbReference type="NCBI Taxonomy" id="1566151"/>
    <lineage>
        <taxon>Eukaryota</taxon>
        <taxon>Metazoa</taxon>
        <taxon>Chordata</taxon>
        <taxon>Craniata</taxon>
        <taxon>Vertebrata</taxon>
        <taxon>Euteleostomi</taxon>
        <taxon>Archelosauria</taxon>
        <taxon>Archosauria</taxon>
        <taxon>Dinosauria</taxon>
        <taxon>Saurischia</taxon>
        <taxon>Theropoda</taxon>
        <taxon>Coelurosauria</taxon>
        <taxon>Aves</taxon>
        <taxon>Neognathae</taxon>
        <taxon>Neoaves</taxon>
        <taxon>Telluraves</taxon>
        <taxon>Australaves</taxon>
        <taxon>Passeriformes</taxon>
        <taxon>Thamnophilidae</taxon>
        <taxon>Willisornis</taxon>
    </lineage>
</organism>
<comment type="caution">
    <text evidence="2">The sequence shown here is derived from an EMBL/GenBank/DDBJ whole genome shotgun (WGS) entry which is preliminary data.</text>
</comment>
<sequence length="166" mass="18734">MEVGTQTVEDLETQTKMDVGTQTVQDSETQTEMEDTKDTLVETGTQTITPEVITAPVRKTVRLGEDMKKWDSESTSKLETQVRELKWKQDGEKAVHIVEAETPEKRQQSPRCRRTNSLSSDGEASDRTLLRLVVKAESTGEVRLKSDIPSLSVTVHPNHITIFFQF</sequence>
<reference evidence="2" key="1">
    <citation type="submission" date="2019-10" db="EMBL/GenBank/DDBJ databases">
        <authorList>
            <person name="Soares A.E.R."/>
            <person name="Aleixo A."/>
            <person name="Schneider P."/>
            <person name="Miyaki C.Y."/>
            <person name="Schneider M.P."/>
            <person name="Mello C."/>
            <person name="Vasconcelos A.T.R."/>
        </authorList>
    </citation>
    <scope>NUCLEOTIDE SEQUENCE</scope>
    <source>
        <tissue evidence="2">Muscle</tissue>
    </source>
</reference>
<name>A0ABQ9D0X1_9PASS</name>
<feature type="region of interest" description="Disordered" evidence="1">
    <location>
        <begin position="98"/>
        <end position="123"/>
    </location>
</feature>
<evidence type="ECO:0000313" key="3">
    <source>
        <dbReference type="Proteomes" id="UP001145742"/>
    </source>
</evidence>
<accession>A0ABQ9D0X1</accession>
<protein>
    <submittedName>
        <fullName evidence="2">Uncharacterized protein</fullName>
    </submittedName>
</protein>
<dbReference type="EMBL" id="WHWB01034455">
    <property type="protein sequence ID" value="KAJ7409733.1"/>
    <property type="molecule type" value="Genomic_DNA"/>
</dbReference>
<keyword evidence="3" id="KW-1185">Reference proteome</keyword>
<feature type="region of interest" description="Disordered" evidence="1">
    <location>
        <begin position="1"/>
        <end position="36"/>
    </location>
</feature>
<dbReference type="Proteomes" id="UP001145742">
    <property type="component" value="Unassembled WGS sequence"/>
</dbReference>
<feature type="compositionally biased region" description="Basic and acidic residues" evidence="1">
    <location>
        <begin position="98"/>
        <end position="107"/>
    </location>
</feature>
<evidence type="ECO:0000256" key="1">
    <source>
        <dbReference type="SAM" id="MobiDB-lite"/>
    </source>
</evidence>
<feature type="compositionally biased region" description="Polar residues" evidence="1">
    <location>
        <begin position="1"/>
        <end position="28"/>
    </location>
</feature>
<evidence type="ECO:0000313" key="2">
    <source>
        <dbReference type="EMBL" id="KAJ7409733.1"/>
    </source>
</evidence>
<proteinExistence type="predicted"/>